<gene>
    <name evidence="2" type="ORF">DM02DRAFT_400561</name>
</gene>
<proteinExistence type="predicted"/>
<dbReference type="AlphaFoldDB" id="A0A2V1DPN2"/>
<accession>A0A2V1DPN2</accession>
<organism evidence="2 3">
    <name type="scientific">Periconia macrospinosa</name>
    <dbReference type="NCBI Taxonomy" id="97972"/>
    <lineage>
        <taxon>Eukaryota</taxon>
        <taxon>Fungi</taxon>
        <taxon>Dikarya</taxon>
        <taxon>Ascomycota</taxon>
        <taxon>Pezizomycotina</taxon>
        <taxon>Dothideomycetes</taxon>
        <taxon>Pleosporomycetidae</taxon>
        <taxon>Pleosporales</taxon>
        <taxon>Massarineae</taxon>
        <taxon>Periconiaceae</taxon>
        <taxon>Periconia</taxon>
    </lineage>
</organism>
<feature type="compositionally biased region" description="Polar residues" evidence="1">
    <location>
        <begin position="40"/>
        <end position="50"/>
    </location>
</feature>
<feature type="compositionally biased region" description="Basic and acidic residues" evidence="1">
    <location>
        <begin position="1"/>
        <end position="22"/>
    </location>
</feature>
<dbReference type="EMBL" id="KZ805377">
    <property type="protein sequence ID" value="PVI00193.1"/>
    <property type="molecule type" value="Genomic_DNA"/>
</dbReference>
<reference evidence="2 3" key="1">
    <citation type="journal article" date="2018" name="Sci. Rep.">
        <title>Comparative genomics provides insights into the lifestyle and reveals functional heterogeneity of dark septate endophytic fungi.</title>
        <authorList>
            <person name="Knapp D.G."/>
            <person name="Nemeth J.B."/>
            <person name="Barry K."/>
            <person name="Hainaut M."/>
            <person name="Henrissat B."/>
            <person name="Johnson J."/>
            <person name="Kuo A."/>
            <person name="Lim J.H.P."/>
            <person name="Lipzen A."/>
            <person name="Nolan M."/>
            <person name="Ohm R.A."/>
            <person name="Tamas L."/>
            <person name="Grigoriev I.V."/>
            <person name="Spatafora J.W."/>
            <person name="Nagy L.G."/>
            <person name="Kovacs G.M."/>
        </authorList>
    </citation>
    <scope>NUCLEOTIDE SEQUENCE [LARGE SCALE GENOMIC DNA]</scope>
    <source>
        <strain evidence="2 3">DSE2036</strain>
    </source>
</reference>
<keyword evidence="3" id="KW-1185">Reference proteome</keyword>
<evidence type="ECO:0000313" key="2">
    <source>
        <dbReference type="EMBL" id="PVI00193.1"/>
    </source>
</evidence>
<evidence type="ECO:0000313" key="3">
    <source>
        <dbReference type="Proteomes" id="UP000244855"/>
    </source>
</evidence>
<feature type="region of interest" description="Disordered" evidence="1">
    <location>
        <begin position="1"/>
        <end position="53"/>
    </location>
</feature>
<name>A0A2V1DPN2_9PLEO</name>
<sequence length="81" mass="9405">MNETKRNEFHPTTKPNRTNERTKRTKINAGKPPPRFVHSYNKSTKQNQAKATRINRKTSIVGGKGERIRTCVNSSRERVLR</sequence>
<evidence type="ECO:0000256" key="1">
    <source>
        <dbReference type="SAM" id="MobiDB-lite"/>
    </source>
</evidence>
<protein>
    <submittedName>
        <fullName evidence="2">Uncharacterized protein</fullName>
    </submittedName>
</protein>
<dbReference type="Proteomes" id="UP000244855">
    <property type="component" value="Unassembled WGS sequence"/>
</dbReference>